<dbReference type="Proteomes" id="UP001491552">
    <property type="component" value="Unassembled WGS sequence"/>
</dbReference>
<reference evidence="3 4" key="1">
    <citation type="submission" date="2024-03" db="EMBL/GenBank/DDBJ databases">
        <title>Human intestinal bacterial collection.</title>
        <authorList>
            <person name="Pauvert C."/>
            <person name="Hitch T.C.A."/>
            <person name="Clavel T."/>
        </authorList>
    </citation>
    <scope>NUCLEOTIDE SEQUENCE [LARGE SCALE GENOMIC DNA]</scope>
    <source>
        <strain evidence="3 4">CLA-AA-H192</strain>
    </source>
</reference>
<evidence type="ECO:0000313" key="3">
    <source>
        <dbReference type="EMBL" id="MEQ2511260.1"/>
    </source>
</evidence>
<dbReference type="InterPro" id="IPR028098">
    <property type="entry name" value="Glyco_trans_4-like_N"/>
</dbReference>
<dbReference type="EMBL" id="JBBMFF010000222">
    <property type="protein sequence ID" value="MEQ2511260.1"/>
    <property type="molecule type" value="Genomic_DNA"/>
</dbReference>
<keyword evidence="3" id="KW-0328">Glycosyltransferase</keyword>
<feature type="domain" description="Glycosyltransferase subfamily 4-like N-terminal" evidence="2">
    <location>
        <begin position="19"/>
        <end position="180"/>
    </location>
</feature>
<dbReference type="InterPro" id="IPR001296">
    <property type="entry name" value="Glyco_trans_1"/>
</dbReference>
<accession>A0ABV1G793</accession>
<organism evidence="3 4">
    <name type="scientific">Faecousia intestinalis</name>
    <dbReference type="NCBI Taxonomy" id="3133167"/>
    <lineage>
        <taxon>Bacteria</taxon>
        <taxon>Bacillati</taxon>
        <taxon>Bacillota</taxon>
        <taxon>Clostridia</taxon>
        <taxon>Eubacteriales</taxon>
        <taxon>Oscillospiraceae</taxon>
        <taxon>Faecousia</taxon>
    </lineage>
</organism>
<name>A0ABV1G793_9FIRM</name>
<dbReference type="PANTHER" id="PTHR45947">
    <property type="entry name" value="SULFOQUINOVOSYL TRANSFERASE SQD2"/>
    <property type="match status" value="1"/>
</dbReference>
<keyword evidence="4" id="KW-1185">Reference proteome</keyword>
<keyword evidence="3" id="KW-0808">Transferase</keyword>
<evidence type="ECO:0000313" key="4">
    <source>
        <dbReference type="Proteomes" id="UP001491552"/>
    </source>
</evidence>
<dbReference type="Gene3D" id="3.40.50.2000">
    <property type="entry name" value="Glycogen Phosphorylase B"/>
    <property type="match status" value="2"/>
</dbReference>
<dbReference type="SUPFAM" id="SSF53756">
    <property type="entry name" value="UDP-Glycosyltransferase/glycogen phosphorylase"/>
    <property type="match status" value="1"/>
</dbReference>
<dbReference type="PANTHER" id="PTHR45947:SF14">
    <property type="entry name" value="SLL1723 PROTEIN"/>
    <property type="match status" value="1"/>
</dbReference>
<dbReference type="RefSeq" id="WP_349135994.1">
    <property type="nucleotide sequence ID" value="NZ_JBBMFF010000222.1"/>
</dbReference>
<comment type="caution">
    <text evidence="3">The sequence shown here is derived from an EMBL/GenBank/DDBJ whole genome shotgun (WGS) entry which is preliminary data.</text>
</comment>
<evidence type="ECO:0000259" key="2">
    <source>
        <dbReference type="Pfam" id="PF13439"/>
    </source>
</evidence>
<proteinExistence type="predicted"/>
<dbReference type="Pfam" id="PF00534">
    <property type="entry name" value="Glycos_transf_1"/>
    <property type="match status" value="1"/>
</dbReference>
<dbReference type="EC" id="2.4.-.-" evidence="3"/>
<feature type="domain" description="Glycosyl transferase family 1" evidence="1">
    <location>
        <begin position="193"/>
        <end position="308"/>
    </location>
</feature>
<protein>
    <submittedName>
        <fullName evidence="3">Glycosyltransferase</fullName>
        <ecNumber evidence="3">2.4.-.-</ecNumber>
    </submittedName>
</protein>
<gene>
    <name evidence="3" type="ORF">WMO66_08380</name>
</gene>
<dbReference type="Pfam" id="PF13439">
    <property type="entry name" value="Glyco_transf_4"/>
    <property type="match status" value="1"/>
</dbReference>
<evidence type="ECO:0000259" key="1">
    <source>
        <dbReference type="Pfam" id="PF00534"/>
    </source>
</evidence>
<dbReference type="GO" id="GO:0016757">
    <property type="term" value="F:glycosyltransferase activity"/>
    <property type="evidence" value="ECO:0007669"/>
    <property type="project" value="UniProtKB-KW"/>
</dbReference>
<dbReference type="InterPro" id="IPR050194">
    <property type="entry name" value="Glycosyltransferase_grp1"/>
</dbReference>
<sequence>MNDISKKIQVLEVCAKLNVGGAQAVAANIAIYADKNFHFDYVVFGSEEGEYEKRIIEKGNSVFHIYAPQENVFLHIRDLYRLIRRKKYDAVHCHTMFHCGIVMFLAKLLHVPCRMCHSHTVDDERGKSKSRIIYRAVMRKLIQSCGNVFFACGVAAGEALYGSKWFAEHGRVVKNGIDISKYSFSEQNRDYQRKFLQITDCFVIGNVGHYVSVKNQSFLINLMPEIRKKRENAILLLFGEGEDRERLQKAIDEQKATNYIKLMGNTDEVAEILSALDVFAFPSLFEGTPLALIEAQANGLPCIVSNLIPTDGCITKSVQRLPLVNEEWVTGILNAQREISAESVNELYDVYEDVTDSMSTIYRTIVSYVQEDI</sequence>